<organism evidence="8 9">
    <name type="scientific">Camelimonas abortus</name>
    <dbReference type="NCBI Taxonomy" id="1017184"/>
    <lineage>
        <taxon>Bacteria</taxon>
        <taxon>Pseudomonadati</taxon>
        <taxon>Pseudomonadota</taxon>
        <taxon>Alphaproteobacteria</taxon>
        <taxon>Hyphomicrobiales</taxon>
        <taxon>Chelatococcaceae</taxon>
        <taxon>Camelimonas</taxon>
    </lineage>
</organism>
<keyword evidence="2" id="KW-0547">Nucleotide-binding</keyword>
<accession>A0ABV7LG88</accession>
<dbReference type="PANTHER" id="PTHR32463:SF0">
    <property type="entry name" value="L-FUCOSE KINASE"/>
    <property type="match status" value="1"/>
</dbReference>
<dbReference type="InterPro" id="IPR001174">
    <property type="entry name" value="HddA/FKP"/>
</dbReference>
<dbReference type="Pfam" id="PF08544">
    <property type="entry name" value="GHMP_kinases_C"/>
    <property type="match status" value="1"/>
</dbReference>
<comment type="caution">
    <text evidence="8">The sequence shown here is derived from an EMBL/GenBank/DDBJ whole genome shotgun (WGS) entry which is preliminary data.</text>
</comment>
<sequence length="344" mass="38117">MRAGCGPRQEKQSMWISRTPLRASFLGGGTDYPSYFMKNPGAVLGGTIDKYVYIQALPLAALAEQRFRLTYRETESVDDVEQIRHPVVREALKHYRWESPLNIATMSDLPGGTGLGSSSAFTVGFINLLHHMRGIELTRYELARQAIHMEQNILKENVGVQDQIHAAFGGLARYEFHGETFSIEPLRLTSSRLGRFNACLTLVYTGAQRSASQVVDAQEKRTKSGANEDYLREMYEMTRAGAQILEDDGDDEAALIRFAELLDHGWRLKRALSDSVSNAAIDELYIRGKELGAWGGKLLGAGGGGFVLFIAPPELRPEFERHFGAANVVPVRLTTTGSIVHDLT</sequence>
<gene>
    <name evidence="8" type="ORF">ACFOEX_10515</name>
</gene>
<dbReference type="PRINTS" id="PR00960">
    <property type="entry name" value="LMBPPROTEIN"/>
</dbReference>
<reference evidence="9" key="1">
    <citation type="journal article" date="2019" name="Int. J. Syst. Evol. Microbiol.">
        <title>The Global Catalogue of Microorganisms (GCM) 10K type strain sequencing project: providing services to taxonomists for standard genome sequencing and annotation.</title>
        <authorList>
            <consortium name="The Broad Institute Genomics Platform"/>
            <consortium name="The Broad Institute Genome Sequencing Center for Infectious Disease"/>
            <person name="Wu L."/>
            <person name="Ma J."/>
        </authorList>
    </citation>
    <scope>NUCLEOTIDE SEQUENCE [LARGE SCALE GENOMIC DNA]</scope>
    <source>
        <strain evidence="9">CCM 7941</strain>
    </source>
</reference>
<proteinExistence type="inferred from homology"/>
<evidence type="ECO:0000256" key="4">
    <source>
        <dbReference type="ARBA" id="ARBA00022840"/>
    </source>
</evidence>
<dbReference type="InterPro" id="IPR036554">
    <property type="entry name" value="GHMP_kinase_C_sf"/>
</dbReference>
<dbReference type="Gene3D" id="3.30.230.120">
    <property type="match status" value="1"/>
</dbReference>
<dbReference type="Proteomes" id="UP001595536">
    <property type="component" value="Unassembled WGS sequence"/>
</dbReference>
<keyword evidence="9" id="KW-1185">Reference proteome</keyword>
<dbReference type="InterPro" id="IPR052203">
    <property type="entry name" value="GHMP_Kinase-Related"/>
</dbReference>
<evidence type="ECO:0000313" key="8">
    <source>
        <dbReference type="EMBL" id="MFC3266784.1"/>
    </source>
</evidence>
<keyword evidence="4" id="KW-0067">ATP-binding</keyword>
<dbReference type="InterPro" id="IPR020568">
    <property type="entry name" value="Ribosomal_Su5_D2-typ_SF"/>
</dbReference>
<feature type="domain" description="GHMP kinase C-terminal" evidence="7">
    <location>
        <begin position="257"/>
        <end position="317"/>
    </location>
</feature>
<dbReference type="PANTHER" id="PTHR32463">
    <property type="entry name" value="L-FUCOSE KINASE"/>
    <property type="match status" value="1"/>
</dbReference>
<dbReference type="SUPFAM" id="SSF55060">
    <property type="entry name" value="GHMP Kinase, C-terminal domain"/>
    <property type="match status" value="1"/>
</dbReference>
<feature type="domain" description="GHMP kinase N-terminal" evidence="6">
    <location>
        <begin position="91"/>
        <end position="170"/>
    </location>
</feature>
<dbReference type="PROSITE" id="PS00627">
    <property type="entry name" value="GHMP_KINASES_ATP"/>
    <property type="match status" value="1"/>
</dbReference>
<evidence type="ECO:0000259" key="7">
    <source>
        <dbReference type="Pfam" id="PF08544"/>
    </source>
</evidence>
<name>A0ABV7LG88_9HYPH</name>
<dbReference type="InterPro" id="IPR006203">
    <property type="entry name" value="GHMP_knse_ATP-bd_CS"/>
</dbReference>
<dbReference type="InterPro" id="IPR006204">
    <property type="entry name" value="GHMP_kinase_N_dom"/>
</dbReference>
<keyword evidence="1" id="KW-0808">Transferase</keyword>
<evidence type="ECO:0000256" key="5">
    <source>
        <dbReference type="ARBA" id="ARBA00038121"/>
    </source>
</evidence>
<evidence type="ECO:0000256" key="3">
    <source>
        <dbReference type="ARBA" id="ARBA00022777"/>
    </source>
</evidence>
<dbReference type="EMBL" id="JBHRUV010000056">
    <property type="protein sequence ID" value="MFC3266784.1"/>
    <property type="molecule type" value="Genomic_DNA"/>
</dbReference>
<keyword evidence="3" id="KW-0418">Kinase</keyword>
<comment type="similarity">
    <text evidence="5">Belongs to the GHMP kinase family.</text>
</comment>
<dbReference type="RefSeq" id="WP_376868893.1">
    <property type="nucleotide sequence ID" value="NZ_JBHRUV010000056.1"/>
</dbReference>
<evidence type="ECO:0000259" key="6">
    <source>
        <dbReference type="Pfam" id="PF00288"/>
    </source>
</evidence>
<dbReference type="SUPFAM" id="SSF54211">
    <property type="entry name" value="Ribosomal protein S5 domain 2-like"/>
    <property type="match status" value="1"/>
</dbReference>
<dbReference type="Pfam" id="PF00288">
    <property type="entry name" value="GHMP_kinases_N"/>
    <property type="match status" value="1"/>
</dbReference>
<protein>
    <submittedName>
        <fullName evidence="8">Galactokinase</fullName>
    </submittedName>
</protein>
<evidence type="ECO:0000256" key="1">
    <source>
        <dbReference type="ARBA" id="ARBA00022679"/>
    </source>
</evidence>
<dbReference type="InterPro" id="IPR014606">
    <property type="entry name" value="Heptose_7-P_kinase"/>
</dbReference>
<dbReference type="InterPro" id="IPR013750">
    <property type="entry name" value="GHMP_kinase_C_dom"/>
</dbReference>
<evidence type="ECO:0000256" key="2">
    <source>
        <dbReference type="ARBA" id="ARBA00022741"/>
    </source>
</evidence>
<dbReference type="PIRSF" id="PIRSF036406">
    <property type="entry name" value="Hept_kin"/>
    <property type="match status" value="1"/>
</dbReference>
<evidence type="ECO:0000313" key="9">
    <source>
        <dbReference type="Proteomes" id="UP001595536"/>
    </source>
</evidence>